<organism evidence="1">
    <name type="scientific">marine metagenome</name>
    <dbReference type="NCBI Taxonomy" id="408172"/>
    <lineage>
        <taxon>unclassified sequences</taxon>
        <taxon>metagenomes</taxon>
        <taxon>ecological metagenomes</taxon>
    </lineage>
</organism>
<evidence type="ECO:0000313" key="1">
    <source>
        <dbReference type="EMBL" id="SVC55097.1"/>
    </source>
</evidence>
<gene>
    <name evidence="1" type="ORF">METZ01_LOCUS307951</name>
</gene>
<accession>A0A382N4J0</accession>
<dbReference type="EMBL" id="UINC01097415">
    <property type="protein sequence ID" value="SVC55097.1"/>
    <property type="molecule type" value="Genomic_DNA"/>
</dbReference>
<proteinExistence type="predicted"/>
<dbReference type="AlphaFoldDB" id="A0A382N4J0"/>
<feature type="non-terminal residue" evidence="1">
    <location>
        <position position="1"/>
    </location>
</feature>
<reference evidence="1" key="1">
    <citation type="submission" date="2018-05" db="EMBL/GenBank/DDBJ databases">
        <authorList>
            <person name="Lanie J.A."/>
            <person name="Ng W.-L."/>
            <person name="Kazmierczak K.M."/>
            <person name="Andrzejewski T.M."/>
            <person name="Davidsen T.M."/>
            <person name="Wayne K.J."/>
            <person name="Tettelin H."/>
            <person name="Glass J.I."/>
            <person name="Rusch D."/>
            <person name="Podicherti R."/>
            <person name="Tsui H.-C.T."/>
            <person name="Winkler M.E."/>
        </authorList>
    </citation>
    <scope>NUCLEOTIDE SEQUENCE</scope>
</reference>
<protein>
    <submittedName>
        <fullName evidence="1">Uncharacterized protein</fullName>
    </submittedName>
</protein>
<name>A0A382N4J0_9ZZZZ</name>
<sequence length="127" mass="13981">VKETIAIKLREKKLNIRTPIIVSAICILAASNISADCNYPKKNFVIPSGSTATEAEMIEVMGKVKTYQTDLGSYRVCLEDELKQVSPDLEAFADIEAMMTAKFNASVEDEEMLAEDWGAAVKAFKSK</sequence>